<feature type="transmembrane region" description="Helical" evidence="5">
    <location>
        <begin position="425"/>
        <end position="444"/>
    </location>
</feature>
<evidence type="ECO:0000256" key="1">
    <source>
        <dbReference type="ARBA" id="ARBA00004141"/>
    </source>
</evidence>
<feature type="transmembrane region" description="Helical" evidence="5">
    <location>
        <begin position="397"/>
        <end position="418"/>
    </location>
</feature>
<sequence>MRKLCNGLSLHYFMASSKRETPKQIYSSIRGHFSVSSAAMGPERHAESLELPIYPTPRPGTIHDESPRFLEPGPNDHAATSQTSRLRKALMTFQLSGINFAFSAANGLVIIGLPKMTQELNLPESLAFWPASVPGLTTASTLLLAGSIADVIGAKLIDLIGCLMSGAFMLGCGFARKGEEIVALRALQGVGIALHLSSSVSLVTQSVPRGKGRNISFACLGLSQPLGFSFGLVVGGSLVDTIGWRAGWYLYGCITLLLATLGFWSLPSVSRIGVLRSSMQDFKSKVDWVGSLLASAFMAFLSYFLAILSTDVYRIKEPATVVFLCLGLLALPLFVGWVHHQSKKQRPVLIPNSFWSNSTFSSICITISLSFAVLSALELFASLFFQEIQHLSALQAGVRILPSLIVGTILNFTTGLFVHKAPANWIIIITSLLTAGAPLLMAIVKPQWPYWTNAFIAQLLMPISCDVLFTVGLIIITDIFPEDRQAVAGAVYSTASQFGQAFGLAIMQVISTLVAKEYGSMNRVTALMEGYRASFWTMFAFMISCAAVGGIGLRKTGKIGLKQD</sequence>
<dbReference type="GO" id="GO:0016020">
    <property type="term" value="C:membrane"/>
    <property type="evidence" value="ECO:0007669"/>
    <property type="project" value="UniProtKB-SubCell"/>
</dbReference>
<feature type="transmembrane region" description="Helical" evidence="5">
    <location>
        <begin position="215"/>
        <end position="236"/>
    </location>
</feature>
<evidence type="ECO:0000256" key="5">
    <source>
        <dbReference type="SAM" id="Phobius"/>
    </source>
</evidence>
<evidence type="ECO:0000256" key="4">
    <source>
        <dbReference type="ARBA" id="ARBA00023136"/>
    </source>
</evidence>
<evidence type="ECO:0000256" key="3">
    <source>
        <dbReference type="ARBA" id="ARBA00022989"/>
    </source>
</evidence>
<comment type="caution">
    <text evidence="7">The sequence shown here is derived from an EMBL/GenBank/DDBJ whole genome shotgun (WGS) entry which is preliminary data.</text>
</comment>
<evidence type="ECO:0000256" key="2">
    <source>
        <dbReference type="ARBA" id="ARBA00022692"/>
    </source>
</evidence>
<dbReference type="PANTHER" id="PTHR42718:SF27">
    <property type="entry name" value="TRANSPORTER, PUTATIVE-RELATED"/>
    <property type="match status" value="1"/>
</dbReference>
<dbReference type="InterPro" id="IPR020846">
    <property type="entry name" value="MFS_dom"/>
</dbReference>
<dbReference type="AlphaFoldDB" id="A0AAV9VKA2"/>
<organism evidence="7 8">
    <name type="scientific">Orbilia blumenaviensis</name>
    <dbReference type="NCBI Taxonomy" id="1796055"/>
    <lineage>
        <taxon>Eukaryota</taxon>
        <taxon>Fungi</taxon>
        <taxon>Dikarya</taxon>
        <taxon>Ascomycota</taxon>
        <taxon>Pezizomycotina</taxon>
        <taxon>Orbiliomycetes</taxon>
        <taxon>Orbiliales</taxon>
        <taxon>Orbiliaceae</taxon>
        <taxon>Orbilia</taxon>
    </lineage>
</organism>
<feature type="transmembrane region" description="Helical" evidence="5">
    <location>
        <begin position="288"/>
        <end position="308"/>
    </location>
</feature>
<evidence type="ECO:0000313" key="8">
    <source>
        <dbReference type="Proteomes" id="UP001373714"/>
    </source>
</evidence>
<dbReference type="Gene3D" id="1.20.1250.20">
    <property type="entry name" value="MFS general substrate transporter like domains"/>
    <property type="match status" value="2"/>
</dbReference>
<dbReference type="InterPro" id="IPR036259">
    <property type="entry name" value="MFS_trans_sf"/>
</dbReference>
<feature type="transmembrane region" description="Helical" evidence="5">
    <location>
        <begin position="360"/>
        <end position="385"/>
    </location>
</feature>
<keyword evidence="2 5" id="KW-0812">Transmembrane</keyword>
<dbReference type="InterPro" id="IPR011701">
    <property type="entry name" value="MFS"/>
</dbReference>
<dbReference type="PROSITE" id="PS50850">
    <property type="entry name" value="MFS"/>
    <property type="match status" value="1"/>
</dbReference>
<evidence type="ECO:0000313" key="7">
    <source>
        <dbReference type="EMBL" id="KAK6362554.1"/>
    </source>
</evidence>
<keyword evidence="4 5" id="KW-0472">Membrane</keyword>
<name>A0AAV9VKA2_9PEZI</name>
<dbReference type="PANTHER" id="PTHR42718">
    <property type="entry name" value="MAJOR FACILITATOR SUPERFAMILY MULTIDRUG TRANSPORTER MFSC"/>
    <property type="match status" value="1"/>
</dbReference>
<protein>
    <recommendedName>
        <fullName evidence="6">Major facilitator superfamily (MFS) profile domain-containing protein</fullName>
    </recommendedName>
</protein>
<feature type="transmembrane region" description="Helical" evidence="5">
    <location>
        <begin position="456"/>
        <end position="477"/>
    </location>
</feature>
<accession>A0AAV9VKA2</accession>
<feature type="domain" description="Major facilitator superfamily (MFS) profile" evidence="6">
    <location>
        <begin position="91"/>
        <end position="557"/>
    </location>
</feature>
<dbReference type="GO" id="GO:0022857">
    <property type="term" value="F:transmembrane transporter activity"/>
    <property type="evidence" value="ECO:0007669"/>
    <property type="project" value="InterPro"/>
</dbReference>
<feature type="transmembrane region" description="Helical" evidence="5">
    <location>
        <begin position="535"/>
        <end position="553"/>
    </location>
</feature>
<evidence type="ECO:0000259" key="6">
    <source>
        <dbReference type="PROSITE" id="PS50850"/>
    </source>
</evidence>
<keyword evidence="8" id="KW-1185">Reference proteome</keyword>
<feature type="transmembrane region" description="Helical" evidence="5">
    <location>
        <begin position="95"/>
        <end position="114"/>
    </location>
</feature>
<comment type="subcellular location">
    <subcellularLocation>
        <location evidence="1">Membrane</location>
        <topology evidence="1">Multi-pass membrane protein</topology>
    </subcellularLocation>
</comment>
<feature type="transmembrane region" description="Helical" evidence="5">
    <location>
        <begin position="248"/>
        <end position="267"/>
    </location>
</feature>
<proteinExistence type="predicted"/>
<feature type="transmembrane region" description="Helical" evidence="5">
    <location>
        <begin position="320"/>
        <end position="339"/>
    </location>
</feature>
<dbReference type="SUPFAM" id="SSF103473">
    <property type="entry name" value="MFS general substrate transporter"/>
    <property type="match status" value="1"/>
</dbReference>
<dbReference type="EMBL" id="JAVHNS010000001">
    <property type="protein sequence ID" value="KAK6362554.1"/>
    <property type="molecule type" value="Genomic_DNA"/>
</dbReference>
<gene>
    <name evidence="7" type="ORF">TWF730_000012</name>
</gene>
<dbReference type="Proteomes" id="UP001373714">
    <property type="component" value="Unassembled WGS sequence"/>
</dbReference>
<feature type="transmembrane region" description="Helical" evidence="5">
    <location>
        <begin position="126"/>
        <end position="149"/>
    </location>
</feature>
<dbReference type="Pfam" id="PF07690">
    <property type="entry name" value="MFS_1"/>
    <property type="match status" value="1"/>
</dbReference>
<reference evidence="7 8" key="1">
    <citation type="submission" date="2019-10" db="EMBL/GenBank/DDBJ databases">
        <authorList>
            <person name="Palmer J.M."/>
        </authorList>
    </citation>
    <scope>NUCLEOTIDE SEQUENCE [LARGE SCALE GENOMIC DNA]</scope>
    <source>
        <strain evidence="7 8">TWF730</strain>
    </source>
</reference>
<feature type="transmembrane region" description="Helical" evidence="5">
    <location>
        <begin position="498"/>
        <end position="515"/>
    </location>
</feature>
<keyword evidence="3 5" id="KW-1133">Transmembrane helix</keyword>